<dbReference type="InterPro" id="IPR050469">
    <property type="entry name" value="Diguanylate_Cyclase"/>
</dbReference>
<evidence type="ECO:0000256" key="1">
    <source>
        <dbReference type="SAM" id="Phobius"/>
    </source>
</evidence>
<dbReference type="Gene3D" id="3.30.70.270">
    <property type="match status" value="1"/>
</dbReference>
<dbReference type="SUPFAM" id="SSF55073">
    <property type="entry name" value="Nucleotide cyclase"/>
    <property type="match status" value="1"/>
</dbReference>
<accession>A0A5B8RCV6</accession>
<keyword evidence="1" id="KW-0812">Transmembrane</keyword>
<dbReference type="InterPro" id="IPR029787">
    <property type="entry name" value="Nucleotide_cyclase"/>
</dbReference>
<dbReference type="NCBIfam" id="TIGR00254">
    <property type="entry name" value="GGDEF"/>
    <property type="match status" value="1"/>
</dbReference>
<dbReference type="Pfam" id="PF00990">
    <property type="entry name" value="GGDEF"/>
    <property type="match status" value="1"/>
</dbReference>
<protein>
    <recommendedName>
        <fullName evidence="2">GGDEF domain-containing protein</fullName>
    </recommendedName>
</protein>
<name>A0A5B8RCV6_9ZZZZ</name>
<organism evidence="3">
    <name type="scientific">uncultured organism</name>
    <dbReference type="NCBI Taxonomy" id="155900"/>
    <lineage>
        <taxon>unclassified sequences</taxon>
        <taxon>environmental samples</taxon>
    </lineage>
</organism>
<feature type="domain" description="GGDEF" evidence="2">
    <location>
        <begin position="125"/>
        <end position="252"/>
    </location>
</feature>
<dbReference type="PANTHER" id="PTHR45138:SF9">
    <property type="entry name" value="DIGUANYLATE CYCLASE DGCM-RELATED"/>
    <property type="match status" value="1"/>
</dbReference>
<dbReference type="SMART" id="SM00267">
    <property type="entry name" value="GGDEF"/>
    <property type="match status" value="1"/>
</dbReference>
<dbReference type="InterPro" id="IPR043128">
    <property type="entry name" value="Rev_trsase/Diguanyl_cyclase"/>
</dbReference>
<dbReference type="FunFam" id="3.30.70.270:FF:000001">
    <property type="entry name" value="Diguanylate cyclase domain protein"/>
    <property type="match status" value="1"/>
</dbReference>
<dbReference type="GO" id="GO:0052621">
    <property type="term" value="F:diguanylate cyclase activity"/>
    <property type="evidence" value="ECO:0007669"/>
    <property type="project" value="TreeGrafter"/>
</dbReference>
<feature type="transmembrane region" description="Helical" evidence="1">
    <location>
        <begin position="15"/>
        <end position="37"/>
    </location>
</feature>
<proteinExistence type="predicted"/>
<gene>
    <name evidence="3" type="ORF">KBTEX_02272</name>
</gene>
<dbReference type="EMBL" id="MN079118">
    <property type="protein sequence ID" value="QEA05943.1"/>
    <property type="molecule type" value="Genomic_DNA"/>
</dbReference>
<dbReference type="GO" id="GO:0005886">
    <property type="term" value="C:plasma membrane"/>
    <property type="evidence" value="ECO:0007669"/>
    <property type="project" value="TreeGrafter"/>
</dbReference>
<evidence type="ECO:0000313" key="3">
    <source>
        <dbReference type="EMBL" id="QEA05943.1"/>
    </source>
</evidence>
<sequence length="252" mass="26970">MDLTADIAGAAQKRFTIALGLAGAAALVVILLAYLAARNALVRPLHHAVAAIERGRPIRLHGPGRHVHELQMLSTHYNALLGSTHARIRGLDRRASTDALTGLANRDAIEGELRAAVAGARAAGEQLAVIFLDIDHFKAINDAHGHLAGDHVLRRFSEVLQEAVRSGDHLGRWGGEEFIIVCPRTGLDGACTLAGHLREQLARTPIPEIGRCSASFGVAALGEEDDEHTLVARADQALYRAKADGRNCVRLE</sequence>
<dbReference type="PROSITE" id="PS50887">
    <property type="entry name" value="GGDEF"/>
    <property type="match status" value="1"/>
</dbReference>
<keyword evidence="1" id="KW-0472">Membrane</keyword>
<keyword evidence="1" id="KW-1133">Transmembrane helix</keyword>
<evidence type="ECO:0000259" key="2">
    <source>
        <dbReference type="PROSITE" id="PS50887"/>
    </source>
</evidence>
<dbReference type="GO" id="GO:0043709">
    <property type="term" value="P:cell adhesion involved in single-species biofilm formation"/>
    <property type="evidence" value="ECO:0007669"/>
    <property type="project" value="TreeGrafter"/>
</dbReference>
<reference evidence="3" key="1">
    <citation type="submission" date="2019-06" db="EMBL/GenBank/DDBJ databases">
        <authorList>
            <person name="Murdoch R.W."/>
            <person name="Fathepure B."/>
        </authorList>
    </citation>
    <scope>NUCLEOTIDE SEQUENCE</scope>
</reference>
<dbReference type="CDD" id="cd01949">
    <property type="entry name" value="GGDEF"/>
    <property type="match status" value="1"/>
</dbReference>
<dbReference type="InterPro" id="IPR000160">
    <property type="entry name" value="GGDEF_dom"/>
</dbReference>
<dbReference type="PANTHER" id="PTHR45138">
    <property type="entry name" value="REGULATORY COMPONENTS OF SENSORY TRANSDUCTION SYSTEM"/>
    <property type="match status" value="1"/>
</dbReference>
<dbReference type="AlphaFoldDB" id="A0A5B8RCV6"/>